<accession>A0A484LVB4</accession>
<evidence type="ECO:0000256" key="5">
    <source>
        <dbReference type="ARBA" id="ARBA00023136"/>
    </source>
</evidence>
<keyword evidence="7" id="KW-1185">Reference proteome</keyword>
<sequence length="254" mass="28940">MWSRFIRGGTNKTSKTHNVDEEYNDLSTKAQRHSDFLTPCQETISTVLDSLTTPKKKDNLKPILSAYFDVSAEAAILCTRLLNRIHRVQSDHKRIQALLDDDGLLSSGSVGPELHSLSTLLAEDPFSDTHNLIMGEHFSSSVLLLEQGLLRSRNKRKVELAAKGTYIVRRDLETMSRSVRRIQDEIEHNREMVRLCLDRREDSLSLGVVLKEMKNKSCGFGLQVEELQQHVCLFLVTINRVRTLVINEIVESRL</sequence>
<evidence type="ECO:0000256" key="3">
    <source>
        <dbReference type="ARBA" id="ARBA00022692"/>
    </source>
</evidence>
<organism evidence="6 7">
    <name type="scientific">Cuscuta campestris</name>
    <dbReference type="NCBI Taxonomy" id="132261"/>
    <lineage>
        <taxon>Eukaryota</taxon>
        <taxon>Viridiplantae</taxon>
        <taxon>Streptophyta</taxon>
        <taxon>Embryophyta</taxon>
        <taxon>Tracheophyta</taxon>
        <taxon>Spermatophyta</taxon>
        <taxon>Magnoliopsida</taxon>
        <taxon>eudicotyledons</taxon>
        <taxon>Gunneridae</taxon>
        <taxon>Pentapetalae</taxon>
        <taxon>asterids</taxon>
        <taxon>lamiids</taxon>
        <taxon>Solanales</taxon>
        <taxon>Convolvulaceae</taxon>
        <taxon>Cuscuteae</taxon>
        <taxon>Cuscuta</taxon>
        <taxon>Cuscuta subgen. Grammica</taxon>
        <taxon>Cuscuta sect. Cleistogrammica</taxon>
    </lineage>
</organism>
<evidence type="ECO:0000313" key="6">
    <source>
        <dbReference type="EMBL" id="VFQ80149.1"/>
    </source>
</evidence>
<dbReference type="OrthoDB" id="776561at2759"/>
<gene>
    <name evidence="6" type="ORF">CCAM_LOCUS21925</name>
</gene>
<name>A0A484LVB4_9ASTE</name>
<evidence type="ECO:0000256" key="4">
    <source>
        <dbReference type="ARBA" id="ARBA00022989"/>
    </source>
</evidence>
<keyword evidence="3" id="KW-0812">Transmembrane</keyword>
<comment type="subcellular location">
    <subcellularLocation>
        <location evidence="1">Membrane</location>
    </subcellularLocation>
</comment>
<dbReference type="Proteomes" id="UP000595140">
    <property type="component" value="Unassembled WGS sequence"/>
</dbReference>
<evidence type="ECO:0000256" key="1">
    <source>
        <dbReference type="ARBA" id="ARBA00004370"/>
    </source>
</evidence>
<dbReference type="PANTHER" id="PTHR31113:SF2">
    <property type="entry name" value="OS04G0423200 PROTEIN"/>
    <property type="match status" value="1"/>
</dbReference>
<protein>
    <submittedName>
        <fullName evidence="6">Uncharacterized protein</fullName>
    </submittedName>
</protein>
<reference evidence="6 7" key="1">
    <citation type="submission" date="2018-04" db="EMBL/GenBank/DDBJ databases">
        <authorList>
            <person name="Vogel A."/>
        </authorList>
    </citation>
    <scope>NUCLEOTIDE SEQUENCE [LARGE SCALE GENOMIC DNA]</scope>
</reference>
<keyword evidence="4" id="KW-1133">Transmembrane helix</keyword>
<dbReference type="GO" id="GO:0016020">
    <property type="term" value="C:membrane"/>
    <property type="evidence" value="ECO:0007669"/>
    <property type="project" value="UniProtKB-SubCell"/>
</dbReference>
<dbReference type="EMBL" id="OOIL02002089">
    <property type="protein sequence ID" value="VFQ80149.1"/>
    <property type="molecule type" value="Genomic_DNA"/>
</dbReference>
<proteinExistence type="inferred from homology"/>
<comment type="similarity">
    <text evidence="2">Belongs to the UPF0496 family.</text>
</comment>
<evidence type="ECO:0000256" key="2">
    <source>
        <dbReference type="ARBA" id="ARBA00009074"/>
    </source>
</evidence>
<dbReference type="AlphaFoldDB" id="A0A484LVB4"/>
<keyword evidence="5" id="KW-0472">Membrane</keyword>
<dbReference type="InterPro" id="IPR007749">
    <property type="entry name" value="DUF677"/>
</dbReference>
<evidence type="ECO:0000313" key="7">
    <source>
        <dbReference type="Proteomes" id="UP000595140"/>
    </source>
</evidence>
<dbReference type="PANTHER" id="PTHR31113">
    <property type="entry name" value="UPF0496 PROTEIN 3-RELATED"/>
    <property type="match status" value="1"/>
</dbReference>